<dbReference type="Proteomes" id="UP000316621">
    <property type="component" value="Chromosome 4"/>
</dbReference>
<reference evidence="4 5" key="1">
    <citation type="journal article" date="2018" name="Science">
        <title>The opium poppy genome and morphinan production.</title>
        <authorList>
            <person name="Guo L."/>
            <person name="Winzer T."/>
            <person name="Yang X."/>
            <person name="Li Y."/>
            <person name="Ning Z."/>
            <person name="He Z."/>
            <person name="Teodor R."/>
            <person name="Lu Y."/>
            <person name="Bowser T.A."/>
            <person name="Graham I.A."/>
            <person name="Ye K."/>
        </authorList>
    </citation>
    <scope>NUCLEOTIDE SEQUENCE [LARGE SCALE GENOMIC DNA]</scope>
    <source>
        <strain evidence="5">cv. HN1</strain>
        <tissue evidence="4">Leaves</tissue>
    </source>
</reference>
<accession>A0A4Y7JGF7</accession>
<dbReference type="AlphaFoldDB" id="A0A4Y7JGF7"/>
<proteinExistence type="predicted"/>
<evidence type="ECO:0000256" key="3">
    <source>
        <dbReference type="SAM" id="MobiDB-lite"/>
    </source>
</evidence>
<dbReference type="Gramene" id="RZC58839">
    <property type="protein sequence ID" value="RZC58839"/>
    <property type="gene ID" value="C5167_006137"/>
</dbReference>
<keyword evidence="1" id="KW-0649">Protein kinase inhibitor</keyword>
<feature type="compositionally biased region" description="Basic and acidic residues" evidence="3">
    <location>
        <begin position="1"/>
        <end position="10"/>
    </location>
</feature>
<organism evidence="4 5">
    <name type="scientific">Papaver somniferum</name>
    <name type="common">Opium poppy</name>
    <dbReference type="NCBI Taxonomy" id="3469"/>
    <lineage>
        <taxon>Eukaryota</taxon>
        <taxon>Viridiplantae</taxon>
        <taxon>Streptophyta</taxon>
        <taxon>Embryophyta</taxon>
        <taxon>Tracheophyta</taxon>
        <taxon>Spermatophyta</taxon>
        <taxon>Magnoliopsida</taxon>
        <taxon>Ranunculales</taxon>
        <taxon>Papaveraceae</taxon>
        <taxon>Papaveroideae</taxon>
        <taxon>Papaver</taxon>
    </lineage>
</organism>
<dbReference type="PANTHER" id="PTHR33142:SF40">
    <property type="entry name" value="CYCLIN-DEPENDENT PROTEIN KINASE INHIBITOR SMR6"/>
    <property type="match status" value="1"/>
</dbReference>
<dbReference type="EMBL" id="CM010718">
    <property type="protein sequence ID" value="RZC58839.1"/>
    <property type="molecule type" value="Genomic_DNA"/>
</dbReference>
<dbReference type="GO" id="GO:0032875">
    <property type="term" value="P:regulation of DNA endoreduplication"/>
    <property type="evidence" value="ECO:0007669"/>
    <property type="project" value="InterPro"/>
</dbReference>
<protein>
    <submittedName>
        <fullName evidence="4">Uncharacterized protein</fullName>
    </submittedName>
</protein>
<evidence type="ECO:0000256" key="2">
    <source>
        <dbReference type="ARBA" id="ARBA00023306"/>
    </source>
</evidence>
<gene>
    <name evidence="4" type="ORF">C5167_006137</name>
</gene>
<dbReference type="GO" id="GO:0004860">
    <property type="term" value="F:protein kinase inhibitor activity"/>
    <property type="evidence" value="ECO:0007669"/>
    <property type="project" value="UniProtKB-KW"/>
</dbReference>
<feature type="compositionally biased region" description="Acidic residues" evidence="3">
    <location>
        <begin position="61"/>
        <end position="70"/>
    </location>
</feature>
<evidence type="ECO:0000256" key="1">
    <source>
        <dbReference type="ARBA" id="ARBA00023013"/>
    </source>
</evidence>
<evidence type="ECO:0000313" key="5">
    <source>
        <dbReference type="Proteomes" id="UP000316621"/>
    </source>
</evidence>
<dbReference type="OrthoDB" id="1302889at2759"/>
<feature type="region of interest" description="Disordered" evidence="3">
    <location>
        <begin position="1"/>
        <end position="21"/>
    </location>
</feature>
<feature type="compositionally biased region" description="Basic and acidic residues" evidence="3">
    <location>
        <begin position="77"/>
        <end position="86"/>
    </location>
</feature>
<keyword evidence="5" id="KW-1185">Reference proteome</keyword>
<dbReference type="PANTHER" id="PTHR33142">
    <property type="entry name" value="CYCLIN-DEPENDENT PROTEIN KINASE INHIBITOR SMR13"/>
    <property type="match status" value="1"/>
</dbReference>
<dbReference type="InterPro" id="IPR040389">
    <property type="entry name" value="SMR"/>
</dbReference>
<evidence type="ECO:0000313" key="4">
    <source>
        <dbReference type="EMBL" id="RZC58839.1"/>
    </source>
</evidence>
<name>A0A4Y7JGF7_PAPSO</name>
<feature type="region of interest" description="Disordered" evidence="3">
    <location>
        <begin position="57"/>
        <end position="102"/>
    </location>
</feature>
<keyword evidence="2" id="KW-0131">Cell cycle</keyword>
<sequence length="130" mass="14441">MGISEKHHGIEGGGGGAGAVIEMEGNKKKRYVIVGVPIIRTPPPLRKIRTKRVETKIQSEVEVEDEEEECPTTPTSKEARLPKRTECPPAPRKKRPSFSSRSCSFNVKDFFNPPDLDSVFIRHLESASAK</sequence>